<dbReference type="GO" id="GO:0016788">
    <property type="term" value="F:hydrolase activity, acting on ester bonds"/>
    <property type="evidence" value="ECO:0007669"/>
    <property type="project" value="InterPro"/>
</dbReference>
<proteinExistence type="predicted"/>
<dbReference type="Gene3D" id="3.40.50.1110">
    <property type="entry name" value="SGNH hydrolase"/>
    <property type="match status" value="1"/>
</dbReference>
<evidence type="ECO:0000256" key="1">
    <source>
        <dbReference type="PIRSR" id="PIRSR637460-2"/>
    </source>
</evidence>
<accession>A0A848L5P0</accession>
<dbReference type="CDD" id="cd01823">
    <property type="entry name" value="SEST_like"/>
    <property type="match status" value="1"/>
</dbReference>
<feature type="signal peptide" evidence="2">
    <location>
        <begin position="1"/>
        <end position="27"/>
    </location>
</feature>
<feature type="disulfide bond" evidence="1">
    <location>
        <begin position="210"/>
        <end position="241"/>
    </location>
</feature>
<keyword evidence="2" id="KW-0732">Signal</keyword>
<evidence type="ECO:0000313" key="4">
    <source>
        <dbReference type="Proteomes" id="UP000518300"/>
    </source>
</evidence>
<keyword evidence="1" id="KW-1015">Disulfide bond</keyword>
<dbReference type="InterPro" id="IPR037460">
    <property type="entry name" value="SEST-like"/>
</dbReference>
<reference evidence="3 4" key="1">
    <citation type="submission" date="2020-04" db="EMBL/GenBank/DDBJ databases">
        <title>Draft genome of Pyxidicoccus fallax type strain.</title>
        <authorList>
            <person name="Whitworth D.E."/>
        </authorList>
    </citation>
    <scope>NUCLEOTIDE SEQUENCE [LARGE SCALE GENOMIC DNA]</scope>
    <source>
        <strain evidence="3 4">DSM 14698</strain>
    </source>
</reference>
<dbReference type="InterPro" id="IPR036514">
    <property type="entry name" value="SGNH_hydro_sf"/>
</dbReference>
<dbReference type="Proteomes" id="UP000518300">
    <property type="component" value="Unassembled WGS sequence"/>
</dbReference>
<dbReference type="RefSeq" id="WP_169342876.1">
    <property type="nucleotide sequence ID" value="NZ_JABBJJ010000005.1"/>
</dbReference>
<dbReference type="GO" id="GO:0006629">
    <property type="term" value="P:lipid metabolic process"/>
    <property type="evidence" value="ECO:0007669"/>
    <property type="project" value="TreeGrafter"/>
</dbReference>
<organism evidence="3 4">
    <name type="scientific">Pyxidicoccus fallax</name>
    <dbReference type="NCBI Taxonomy" id="394095"/>
    <lineage>
        <taxon>Bacteria</taxon>
        <taxon>Pseudomonadati</taxon>
        <taxon>Myxococcota</taxon>
        <taxon>Myxococcia</taxon>
        <taxon>Myxococcales</taxon>
        <taxon>Cystobacterineae</taxon>
        <taxon>Myxococcaceae</taxon>
        <taxon>Pyxidicoccus</taxon>
    </lineage>
</organism>
<dbReference type="PANTHER" id="PTHR37981">
    <property type="entry name" value="LIPASE 2"/>
    <property type="match status" value="1"/>
</dbReference>
<protein>
    <submittedName>
        <fullName evidence="3">SGNH/GDSL hydrolase family protein</fullName>
    </submittedName>
</protein>
<gene>
    <name evidence="3" type="ORF">HG543_01770</name>
</gene>
<name>A0A848L5P0_9BACT</name>
<dbReference type="PANTHER" id="PTHR37981:SF1">
    <property type="entry name" value="SGNH HYDROLASE-TYPE ESTERASE DOMAIN-CONTAINING PROTEIN"/>
    <property type="match status" value="1"/>
</dbReference>
<feature type="chain" id="PRO_5032809400" evidence="2">
    <location>
        <begin position="28"/>
        <end position="545"/>
    </location>
</feature>
<keyword evidence="3" id="KW-0378">Hydrolase</keyword>
<keyword evidence="4" id="KW-1185">Reference proteome</keyword>
<dbReference type="EMBL" id="JABBJJ010000005">
    <property type="protein sequence ID" value="NMO13592.1"/>
    <property type="molecule type" value="Genomic_DNA"/>
</dbReference>
<sequence length="545" mass="59749">MTNATHRAINVILLLPLTLMLGCRAHAPTQRETVSAFEAPPAPVADASGIAWEIVDRFRLVSDPGGSDALFRRFAFYFNNVSRQINNEGMLGTYWDESAARYRDGYLDVESWKVKLSYPGAGTCEWRVGGHDAVQGPCSAHIVEVSRGETAVEVRLGDGTTRQTKVHPRDVLIASLGDSYAAGEGVPDLRQYRGWYIWRWANAKWMDKRCHRSLFSAPGLAALMYARVNPHVSVTHLTFACSGARLKEGIVEGYAGAIPPKSKPDLRPQVEELKDALAKAKRTPDFLTVSAGGNDIGFADIVEAAALGSVKKVAEVIDVRVRPGLATVDQYSRNLREKLDASGISPEQTKILLSEYPNPTNLWRLPPGTEGSSEEDFKDDCAPGKGKITFLPSAWIIGRVWQIDKPELEKINAEVAAPLKEMTGRFAGALGAVQVEGIDAEFRRHGYCAPGLYTPKGIVRWINTVRDSARMMGQKIGAMHPNIRGQASIARHLFEHIRDTECDAKRIPEGDPVYGKLCQGTSWHAELPGFAPDAEPLPASEPFPD</sequence>
<evidence type="ECO:0000313" key="3">
    <source>
        <dbReference type="EMBL" id="NMO13592.1"/>
    </source>
</evidence>
<dbReference type="SUPFAM" id="SSF52266">
    <property type="entry name" value="SGNH hydrolase"/>
    <property type="match status" value="1"/>
</dbReference>
<comment type="caution">
    <text evidence="3">The sequence shown here is derived from an EMBL/GenBank/DDBJ whole genome shotgun (WGS) entry which is preliminary data.</text>
</comment>
<dbReference type="AlphaFoldDB" id="A0A848L5P0"/>
<dbReference type="PROSITE" id="PS51257">
    <property type="entry name" value="PROKAR_LIPOPROTEIN"/>
    <property type="match status" value="1"/>
</dbReference>
<evidence type="ECO:0000256" key="2">
    <source>
        <dbReference type="SAM" id="SignalP"/>
    </source>
</evidence>